<sequence length="525" mass="59119">MKAENFPTSNLPPEESQTCNCNRSCWIGVFAIFLLLIGITGLTITCFVLEQKVLQSSYHYGVVFDAGSTHTGITIYRWPVGYKNHGTALIDQLASETCSDAGITSYEHEPEMAGEMIKKCIDNVVLRLLSQHAIKKTAIYFGATAGMRLLCERDQEACYLIEESIRRNLNKYKFRETKNRVKILTGNEESAFGWISANIVNGALLKEMPPKSNPYLVGSLDMGGGSAEIAFIPENITIPEKYSSKLSLYGLDYTLYTHSYLCFGFKEAQRRLMANLLEASNFSRKVIYPCWQKGYNETISAASIWLSPCSVRPKSMIFPLSNTTAYNFVGNGSSSACLNRIKELFYNTTCQFGTCSFDGVFQPPLRGHFMAFSGYGHVGTFFNITKGDAISEIKTKGDDFCKKDWSQVSKDYPNIITKFLKNYCFESLYSYGFLTSGLHFKPESNDVHIRKEDDGTQIGWSLGFMVNATNSVAVEEPSYRLSRQEYIALLTFCCLVIMLGLAMLIGCFIKRRVENKTYKYSRIEK</sequence>
<dbReference type="Proteomes" id="UP001652625">
    <property type="component" value="Chromosome 03"/>
</dbReference>
<comment type="similarity">
    <text evidence="1">Belongs to the GDA1/CD39 NTPase family.</text>
</comment>
<dbReference type="Pfam" id="PF01150">
    <property type="entry name" value="GDA1_CD39"/>
    <property type="match status" value="1"/>
</dbReference>
<reference evidence="5" key="1">
    <citation type="submission" date="2025-08" db="UniProtKB">
        <authorList>
            <consortium name="RefSeq"/>
        </authorList>
    </citation>
    <scope>IDENTIFICATION</scope>
</reference>
<dbReference type="PANTHER" id="PTHR11782">
    <property type="entry name" value="ADENOSINE/GUANOSINE DIPHOSPHATASE"/>
    <property type="match status" value="1"/>
</dbReference>
<protein>
    <submittedName>
        <fullName evidence="5">Ectonucleoside triphosphate diphosphohydrolase 8</fullName>
    </submittedName>
</protein>
<gene>
    <name evidence="5" type="primary">LOC100199550</name>
</gene>
<feature type="transmembrane region" description="Helical" evidence="3">
    <location>
        <begin position="486"/>
        <end position="509"/>
    </location>
</feature>
<evidence type="ECO:0000313" key="5">
    <source>
        <dbReference type="RefSeq" id="XP_065649620.1"/>
    </source>
</evidence>
<dbReference type="Gene3D" id="3.30.420.40">
    <property type="match status" value="1"/>
</dbReference>
<evidence type="ECO:0000256" key="2">
    <source>
        <dbReference type="ARBA" id="ARBA00022801"/>
    </source>
</evidence>
<dbReference type="CDD" id="cd24044">
    <property type="entry name" value="ASKHA_NBD_NTPDase1-like"/>
    <property type="match status" value="1"/>
</dbReference>
<keyword evidence="3" id="KW-0472">Membrane</keyword>
<dbReference type="GeneID" id="100199550"/>
<evidence type="ECO:0000256" key="3">
    <source>
        <dbReference type="SAM" id="Phobius"/>
    </source>
</evidence>
<proteinExistence type="inferred from homology"/>
<evidence type="ECO:0000313" key="4">
    <source>
        <dbReference type="Proteomes" id="UP001652625"/>
    </source>
</evidence>
<dbReference type="PANTHER" id="PTHR11782:SF83">
    <property type="entry name" value="GUANOSINE-DIPHOSPHATASE"/>
    <property type="match status" value="1"/>
</dbReference>
<accession>A0ABM4BKQ0</accession>
<keyword evidence="2" id="KW-0378">Hydrolase</keyword>
<feature type="transmembrane region" description="Helical" evidence="3">
    <location>
        <begin position="26"/>
        <end position="49"/>
    </location>
</feature>
<dbReference type="RefSeq" id="XP_065649620.1">
    <property type="nucleotide sequence ID" value="XM_065793548.1"/>
</dbReference>
<dbReference type="InterPro" id="IPR000407">
    <property type="entry name" value="GDA1_CD39_NTPase"/>
</dbReference>
<keyword evidence="3" id="KW-1133">Transmembrane helix</keyword>
<keyword evidence="4" id="KW-1185">Reference proteome</keyword>
<dbReference type="Gene3D" id="3.30.420.150">
    <property type="entry name" value="Exopolyphosphatase. Domain 2"/>
    <property type="match status" value="1"/>
</dbReference>
<organism evidence="4 5">
    <name type="scientific">Hydra vulgaris</name>
    <name type="common">Hydra</name>
    <name type="synonym">Hydra attenuata</name>
    <dbReference type="NCBI Taxonomy" id="6087"/>
    <lineage>
        <taxon>Eukaryota</taxon>
        <taxon>Metazoa</taxon>
        <taxon>Cnidaria</taxon>
        <taxon>Hydrozoa</taxon>
        <taxon>Hydroidolina</taxon>
        <taxon>Anthoathecata</taxon>
        <taxon>Aplanulata</taxon>
        <taxon>Hydridae</taxon>
        <taxon>Hydra</taxon>
    </lineage>
</organism>
<evidence type="ECO:0000256" key="1">
    <source>
        <dbReference type="ARBA" id="ARBA00009283"/>
    </source>
</evidence>
<name>A0ABM4BKQ0_HYDVU</name>
<keyword evidence="3" id="KW-0812">Transmembrane</keyword>